<organism evidence="2 3">
    <name type="scientific">Terricaulis silvestris</name>
    <dbReference type="NCBI Taxonomy" id="2686094"/>
    <lineage>
        <taxon>Bacteria</taxon>
        <taxon>Pseudomonadati</taxon>
        <taxon>Pseudomonadota</taxon>
        <taxon>Alphaproteobacteria</taxon>
        <taxon>Caulobacterales</taxon>
        <taxon>Caulobacteraceae</taxon>
        <taxon>Terricaulis</taxon>
    </lineage>
</organism>
<dbReference type="GO" id="GO:0004722">
    <property type="term" value="F:protein serine/threonine phosphatase activity"/>
    <property type="evidence" value="ECO:0007669"/>
    <property type="project" value="UniProtKB-EC"/>
</dbReference>
<accession>A0A6I6MK08</accession>
<dbReference type="GO" id="GO:0008803">
    <property type="term" value="F:bis(5'-nucleosyl)-tetraphosphatase (symmetrical) activity"/>
    <property type="evidence" value="ECO:0007669"/>
    <property type="project" value="TreeGrafter"/>
</dbReference>
<evidence type="ECO:0000313" key="3">
    <source>
        <dbReference type="Proteomes" id="UP000431269"/>
    </source>
</evidence>
<evidence type="ECO:0000259" key="1">
    <source>
        <dbReference type="Pfam" id="PF00149"/>
    </source>
</evidence>
<dbReference type="InterPro" id="IPR029052">
    <property type="entry name" value="Metallo-depent_PP-like"/>
</dbReference>
<dbReference type="Pfam" id="PF00149">
    <property type="entry name" value="Metallophos"/>
    <property type="match status" value="1"/>
</dbReference>
<feature type="domain" description="Calcineurin-like phosphoesterase" evidence="1">
    <location>
        <begin position="8"/>
        <end position="201"/>
    </location>
</feature>
<keyword evidence="3" id="KW-1185">Reference proteome</keyword>
<dbReference type="PANTHER" id="PTHR42850">
    <property type="entry name" value="METALLOPHOSPHOESTERASE"/>
    <property type="match status" value="1"/>
</dbReference>
<dbReference type="AlphaFoldDB" id="A0A6I6MK08"/>
<dbReference type="GO" id="GO:0005737">
    <property type="term" value="C:cytoplasm"/>
    <property type="evidence" value="ECO:0007669"/>
    <property type="project" value="TreeGrafter"/>
</dbReference>
<dbReference type="Gene3D" id="3.60.21.10">
    <property type="match status" value="1"/>
</dbReference>
<proteinExistence type="predicted"/>
<dbReference type="PANTHER" id="PTHR42850:SF4">
    <property type="entry name" value="ZINC-DEPENDENT ENDOPOLYPHOSPHATASE"/>
    <property type="match status" value="1"/>
</dbReference>
<reference evidence="3" key="1">
    <citation type="submission" date="2019-12" db="EMBL/GenBank/DDBJ databases">
        <title>Complete genome of Terracaulis silvestris 0127_4.</title>
        <authorList>
            <person name="Vieira S."/>
            <person name="Riedel T."/>
            <person name="Sproer C."/>
            <person name="Pascual J."/>
            <person name="Boedeker C."/>
            <person name="Overmann J."/>
        </authorList>
    </citation>
    <scope>NUCLEOTIDE SEQUENCE [LARGE SCALE GENOMIC DNA]</scope>
    <source>
        <strain evidence="3">0127_4</strain>
    </source>
</reference>
<dbReference type="CDD" id="cd00144">
    <property type="entry name" value="MPP_PPP_family"/>
    <property type="match status" value="1"/>
</dbReference>
<dbReference type="EMBL" id="CP047045">
    <property type="protein sequence ID" value="QGZ93436.1"/>
    <property type="molecule type" value="Genomic_DNA"/>
</dbReference>
<dbReference type="SUPFAM" id="SSF56300">
    <property type="entry name" value="Metallo-dependent phosphatases"/>
    <property type="match status" value="1"/>
</dbReference>
<sequence length="237" mass="26741">MSEDTTYYAIGDVHGEIEKLETLLGFIRDDARNVGGPNKIVFLGDLIDRGPDSRAVVARAKHLCESDRAIAIKGNHEELMLHAYDKRESIGIYWWAENGGDETILSYARANGFADDFRDAIDADHVAWIRSLPVMVHVEERGLVFVHGGIDPKTFPNCSDELRMWTRSRAFFDSDRWPDRDELYDLLVVHGHTPTFDFEPDQQERRINVDTGACFGGPLTAVVLPPDDPPRFLRASA</sequence>
<dbReference type="InterPro" id="IPR004843">
    <property type="entry name" value="Calcineurin-like_PHP"/>
</dbReference>
<dbReference type="InterPro" id="IPR050126">
    <property type="entry name" value="Ap4A_hydrolase"/>
</dbReference>
<dbReference type="RefSeq" id="WP_158764440.1">
    <property type="nucleotide sequence ID" value="NZ_CP047045.1"/>
</dbReference>
<keyword evidence="2" id="KW-0378">Hydrolase</keyword>
<protein>
    <submittedName>
        <fullName evidence="2">Serine/threonine-protein phosphatase 1</fullName>
        <ecNumber evidence="2">3.1.3.16</ecNumber>
    </submittedName>
</protein>
<gene>
    <name evidence="2" type="primary">pphA</name>
    <name evidence="2" type="ORF">DSM104635_00246</name>
</gene>
<dbReference type="KEGG" id="tsv:DSM104635_00246"/>
<dbReference type="EC" id="3.1.3.16" evidence="2"/>
<evidence type="ECO:0000313" key="2">
    <source>
        <dbReference type="EMBL" id="QGZ93436.1"/>
    </source>
</evidence>
<name>A0A6I6MK08_9CAUL</name>
<dbReference type="Proteomes" id="UP000431269">
    <property type="component" value="Chromosome"/>
</dbReference>
<dbReference type="GO" id="GO:0110154">
    <property type="term" value="P:RNA decapping"/>
    <property type="evidence" value="ECO:0007669"/>
    <property type="project" value="TreeGrafter"/>
</dbReference>